<organism evidence="2 3">
    <name type="scientific">Moniliophthora roreri</name>
    <name type="common">Frosty pod rot fungus</name>
    <name type="synonym">Monilia roreri</name>
    <dbReference type="NCBI Taxonomy" id="221103"/>
    <lineage>
        <taxon>Eukaryota</taxon>
        <taxon>Fungi</taxon>
        <taxon>Dikarya</taxon>
        <taxon>Basidiomycota</taxon>
        <taxon>Agaricomycotina</taxon>
        <taxon>Agaricomycetes</taxon>
        <taxon>Agaricomycetidae</taxon>
        <taxon>Agaricales</taxon>
        <taxon>Marasmiineae</taxon>
        <taxon>Marasmiaceae</taxon>
        <taxon>Moniliophthora</taxon>
    </lineage>
</organism>
<evidence type="ECO:0000313" key="2">
    <source>
        <dbReference type="EMBL" id="KTB37354.1"/>
    </source>
</evidence>
<sequence length="350" mass="39545">MAPFRTETIVVDIPPSNELPSLKMVAKCYRPASTTTRPSYSSRNISLMVMHGLAQTKEQWEPVLEKLWAVVEGDQELSQHYHISEVWAPEWPSHGESALLNASKMEKNNIKGIAVSIWGLGIAALFNEGHLHNKQVIAVSFCIGNQGLLNGLRQFSASMPPIISLIIVEPILFDRETVPSPEHKRSKVLVDIMIRTIKGQNETWPNRQEAKQYLTKRLPWSTWDTSVLESYLHYGLVDTFDVDGKPIVKTICSRAEETAAYENYNDTWTALDQVTALNPFIPIYFVFGSQDRLIPQVWKACATDASKGRKPAGVHRIEASHNVVQEKPREFAVLLSQLIREIVQHSRPKL</sequence>
<dbReference type="GO" id="GO:0016787">
    <property type="term" value="F:hydrolase activity"/>
    <property type="evidence" value="ECO:0007669"/>
    <property type="project" value="UniProtKB-KW"/>
</dbReference>
<dbReference type="AlphaFoldDB" id="A0A0W0FM10"/>
<evidence type="ECO:0000259" key="1">
    <source>
        <dbReference type="Pfam" id="PF12697"/>
    </source>
</evidence>
<gene>
    <name evidence="2" type="ORF">WG66_10093</name>
</gene>
<accession>A0A0W0FM10</accession>
<dbReference type="EMBL" id="LATX01001851">
    <property type="protein sequence ID" value="KTB37354.1"/>
    <property type="molecule type" value="Genomic_DNA"/>
</dbReference>
<name>A0A0W0FM10_MONRR</name>
<dbReference type="Pfam" id="PF12697">
    <property type="entry name" value="Abhydrolase_6"/>
    <property type="match status" value="1"/>
</dbReference>
<dbReference type="InterPro" id="IPR000073">
    <property type="entry name" value="AB_hydrolase_1"/>
</dbReference>
<dbReference type="InterPro" id="IPR029058">
    <property type="entry name" value="AB_hydrolase_fold"/>
</dbReference>
<dbReference type="SUPFAM" id="SSF53474">
    <property type="entry name" value="alpha/beta-Hydrolases"/>
    <property type="match status" value="1"/>
</dbReference>
<reference evidence="2 3" key="1">
    <citation type="submission" date="2015-12" db="EMBL/GenBank/DDBJ databases">
        <title>Draft genome sequence of Moniliophthora roreri, the causal agent of frosty pod rot of cacao.</title>
        <authorList>
            <person name="Aime M.C."/>
            <person name="Diaz-Valderrama J.R."/>
            <person name="Kijpornyongpan T."/>
            <person name="Phillips-Mora W."/>
        </authorList>
    </citation>
    <scope>NUCLEOTIDE SEQUENCE [LARGE SCALE GENOMIC DNA]</scope>
    <source>
        <strain evidence="2 3">MCA 2952</strain>
    </source>
</reference>
<keyword evidence="2" id="KW-0378">Hydrolase</keyword>
<dbReference type="eggNOG" id="ENOG502SNMX">
    <property type="taxonomic scope" value="Eukaryota"/>
</dbReference>
<feature type="domain" description="AB hydrolase-1" evidence="1">
    <location>
        <begin position="50"/>
        <end position="332"/>
    </location>
</feature>
<proteinExistence type="predicted"/>
<dbReference type="Proteomes" id="UP000054988">
    <property type="component" value="Unassembled WGS sequence"/>
</dbReference>
<protein>
    <submittedName>
        <fullName evidence="2">Putative alpha/beta-hydrolase</fullName>
    </submittedName>
</protein>
<evidence type="ECO:0000313" key="3">
    <source>
        <dbReference type="Proteomes" id="UP000054988"/>
    </source>
</evidence>
<dbReference type="Gene3D" id="3.40.50.1820">
    <property type="entry name" value="alpha/beta hydrolase"/>
    <property type="match status" value="1"/>
</dbReference>
<comment type="caution">
    <text evidence="2">The sequence shown here is derived from an EMBL/GenBank/DDBJ whole genome shotgun (WGS) entry which is preliminary data.</text>
</comment>